<dbReference type="GO" id="GO:0045277">
    <property type="term" value="C:respiratory chain complex IV"/>
    <property type="evidence" value="ECO:0007669"/>
    <property type="project" value="InterPro"/>
</dbReference>
<keyword evidence="8" id="KW-0496">Mitochondrion</keyword>
<dbReference type="Proteomes" id="UP000265120">
    <property type="component" value="Chromosome 1"/>
</dbReference>
<feature type="transmembrane region" description="Helical" evidence="10">
    <location>
        <begin position="36"/>
        <end position="60"/>
    </location>
</feature>
<dbReference type="CDD" id="cd00930">
    <property type="entry name" value="Cyt_c_Oxidase_VIII"/>
    <property type="match status" value="1"/>
</dbReference>
<comment type="subcellular location">
    <subcellularLocation>
        <location evidence="1">Mitochondrion inner membrane</location>
        <topology evidence="1">Single-pass membrane protein</topology>
    </subcellularLocation>
</comment>
<accession>A0A3P8UZ59</accession>
<dbReference type="RefSeq" id="XP_016890367.1">
    <property type="nucleotide sequence ID" value="XM_017034878.2"/>
</dbReference>
<evidence type="ECO:0000256" key="9">
    <source>
        <dbReference type="ARBA" id="ARBA00023136"/>
    </source>
</evidence>
<evidence type="ECO:0000256" key="6">
    <source>
        <dbReference type="ARBA" id="ARBA00022946"/>
    </source>
</evidence>
<evidence type="ECO:0000256" key="2">
    <source>
        <dbReference type="ARBA" id="ARBA00004673"/>
    </source>
</evidence>
<dbReference type="Pfam" id="PF02285">
    <property type="entry name" value="COX8"/>
    <property type="match status" value="1"/>
</dbReference>
<keyword evidence="6" id="KW-0809">Transit peptide</keyword>
<evidence type="ECO:0000256" key="7">
    <source>
        <dbReference type="ARBA" id="ARBA00022989"/>
    </source>
</evidence>
<dbReference type="AlphaFoldDB" id="A0A3P8UZ59"/>
<dbReference type="KEGG" id="csem:103387892"/>
<dbReference type="InterPro" id="IPR036548">
    <property type="entry name" value="Cyt_c_oxidase_su8_sf"/>
</dbReference>
<dbReference type="FunFam" id="4.10.81.10:FF:000001">
    <property type="entry name" value="Cytochrome c oxidase subunit 8B, mitochondrial"/>
    <property type="match status" value="1"/>
</dbReference>
<dbReference type="GO" id="GO:0005743">
    <property type="term" value="C:mitochondrial inner membrane"/>
    <property type="evidence" value="ECO:0007669"/>
    <property type="project" value="UniProtKB-SubCell"/>
</dbReference>
<proteinExistence type="inferred from homology"/>
<dbReference type="GeneTree" id="ENSGT01150000287199"/>
<evidence type="ECO:0000256" key="3">
    <source>
        <dbReference type="ARBA" id="ARBA00010117"/>
    </source>
</evidence>
<dbReference type="OMA" id="AQVHSMP"/>
<evidence type="ECO:0000256" key="1">
    <source>
        <dbReference type="ARBA" id="ARBA00004434"/>
    </source>
</evidence>
<keyword evidence="7 10" id="KW-1133">Transmembrane helix</keyword>
<reference evidence="11" key="3">
    <citation type="submission" date="2025-09" db="UniProtKB">
        <authorList>
            <consortium name="Ensembl"/>
        </authorList>
    </citation>
    <scope>IDENTIFICATION</scope>
</reference>
<evidence type="ECO:0000256" key="8">
    <source>
        <dbReference type="ARBA" id="ARBA00023128"/>
    </source>
</evidence>
<evidence type="ECO:0000313" key="11">
    <source>
        <dbReference type="Ensembl" id="ENSCSEP00000006056.1"/>
    </source>
</evidence>
<protein>
    <submittedName>
        <fullName evidence="11">Cytochrome c oxidase subunit 8B, mitochondrial</fullName>
    </submittedName>
</protein>
<keyword evidence="5" id="KW-0999">Mitochondrion inner membrane</keyword>
<organism evidence="11 12">
    <name type="scientific">Cynoglossus semilaevis</name>
    <name type="common">Tongue sole</name>
    <dbReference type="NCBI Taxonomy" id="244447"/>
    <lineage>
        <taxon>Eukaryota</taxon>
        <taxon>Metazoa</taxon>
        <taxon>Chordata</taxon>
        <taxon>Craniata</taxon>
        <taxon>Vertebrata</taxon>
        <taxon>Euteleostomi</taxon>
        <taxon>Actinopterygii</taxon>
        <taxon>Neopterygii</taxon>
        <taxon>Teleostei</taxon>
        <taxon>Neoteleostei</taxon>
        <taxon>Acanthomorphata</taxon>
        <taxon>Carangaria</taxon>
        <taxon>Pleuronectiformes</taxon>
        <taxon>Pleuronectoidei</taxon>
        <taxon>Cynoglossidae</taxon>
        <taxon>Cynoglossinae</taxon>
        <taxon>Cynoglossus</taxon>
    </lineage>
</organism>
<evidence type="ECO:0000256" key="10">
    <source>
        <dbReference type="SAM" id="Phobius"/>
    </source>
</evidence>
<dbReference type="GeneID" id="103387892"/>
<dbReference type="InterPro" id="IPR003205">
    <property type="entry name" value="Cyt_c_oxidase_su8"/>
</dbReference>
<dbReference type="UniPathway" id="UPA00705"/>
<dbReference type="FunCoup" id="A0A3P8UZ59">
    <property type="interactions" value="590"/>
</dbReference>
<name>A0A3P8UZ59_CYNSE</name>
<comment type="pathway">
    <text evidence="2">Energy metabolism; oxidative phosphorylation.</text>
</comment>
<keyword evidence="4 10" id="KW-0812">Transmembrane</keyword>
<dbReference type="OrthoDB" id="8931496at2759"/>
<dbReference type="Ensembl" id="ENSCSET00000006121.1">
    <property type="protein sequence ID" value="ENSCSEP00000006056.1"/>
    <property type="gene ID" value="ENSCSEG00000003903.1"/>
</dbReference>
<keyword evidence="12" id="KW-1185">Reference proteome</keyword>
<comment type="similarity">
    <text evidence="3">Belongs to the cytochrome c oxidase VIII family.</text>
</comment>
<reference evidence="11 12" key="1">
    <citation type="journal article" date="2014" name="Nat. Genet.">
        <title>Whole-genome sequence of a flatfish provides insights into ZW sex chromosome evolution and adaptation to a benthic lifestyle.</title>
        <authorList>
            <person name="Chen S."/>
            <person name="Zhang G."/>
            <person name="Shao C."/>
            <person name="Huang Q."/>
            <person name="Liu G."/>
            <person name="Zhang P."/>
            <person name="Song W."/>
            <person name="An N."/>
            <person name="Chalopin D."/>
            <person name="Volff J.N."/>
            <person name="Hong Y."/>
            <person name="Li Q."/>
            <person name="Sha Z."/>
            <person name="Zhou H."/>
            <person name="Xie M."/>
            <person name="Yu Q."/>
            <person name="Liu Y."/>
            <person name="Xiang H."/>
            <person name="Wang N."/>
            <person name="Wu K."/>
            <person name="Yang C."/>
            <person name="Zhou Q."/>
            <person name="Liao X."/>
            <person name="Yang L."/>
            <person name="Hu Q."/>
            <person name="Zhang J."/>
            <person name="Meng L."/>
            <person name="Jin L."/>
            <person name="Tian Y."/>
            <person name="Lian J."/>
            <person name="Yang J."/>
            <person name="Miao G."/>
            <person name="Liu S."/>
            <person name="Liang Z."/>
            <person name="Yan F."/>
            <person name="Li Y."/>
            <person name="Sun B."/>
            <person name="Zhang H."/>
            <person name="Zhang J."/>
            <person name="Zhu Y."/>
            <person name="Du M."/>
            <person name="Zhao Y."/>
            <person name="Schartl M."/>
            <person name="Tang Q."/>
            <person name="Wang J."/>
        </authorList>
    </citation>
    <scope>NUCLEOTIDE SEQUENCE</scope>
</reference>
<dbReference type="SUPFAM" id="SSF81431">
    <property type="entry name" value="Mitochondrial cytochrome c oxidase subunit VIIIb (aka IX)"/>
    <property type="match status" value="1"/>
</dbReference>
<dbReference type="STRING" id="244447.ENSCSEP00000006056"/>
<evidence type="ECO:0000256" key="5">
    <source>
        <dbReference type="ARBA" id="ARBA00022792"/>
    </source>
</evidence>
<dbReference type="GO" id="GO:0006123">
    <property type="term" value="P:mitochondrial electron transport, cytochrome c to oxygen"/>
    <property type="evidence" value="ECO:0007669"/>
    <property type="project" value="InterPro"/>
</dbReference>
<dbReference type="Gene3D" id="4.10.81.10">
    <property type="entry name" value="Cytochrome c oxidase, subunit 8"/>
    <property type="match status" value="1"/>
</dbReference>
<evidence type="ECO:0000313" key="12">
    <source>
        <dbReference type="Proteomes" id="UP000265120"/>
    </source>
</evidence>
<dbReference type="InParanoid" id="A0A3P8UZ59"/>
<reference evidence="11" key="2">
    <citation type="submission" date="2025-08" db="UniProtKB">
        <authorList>
            <consortium name="Ensembl"/>
        </authorList>
    </citation>
    <scope>IDENTIFICATION</scope>
</reference>
<dbReference type="PANTHER" id="PTHR16717:SF8">
    <property type="entry name" value="CYTOCHROME C OXIDASE SUBUNIT 8A"/>
    <property type="match status" value="1"/>
</dbReference>
<dbReference type="PANTHER" id="PTHR16717">
    <property type="entry name" value="CYTOCHROME C OXIDASE POLYPEPTIDE VIII"/>
    <property type="match status" value="1"/>
</dbReference>
<sequence>MPIFQRMFASRVAQTLRQHNLTQRANITGKPAKENIAAVETAVGLGLFTVVILGPAGWVLSHLEDYKKRE</sequence>
<keyword evidence="9 10" id="KW-0472">Membrane</keyword>
<evidence type="ECO:0000256" key="4">
    <source>
        <dbReference type="ARBA" id="ARBA00022692"/>
    </source>
</evidence>